<reference evidence="3" key="1">
    <citation type="journal article" date="2014" name="Science">
        <title>Ancient hybridizations among the ancestral genomes of bread wheat.</title>
        <authorList>
            <consortium name="International Wheat Genome Sequencing Consortium,"/>
            <person name="Marcussen T."/>
            <person name="Sandve S.R."/>
            <person name="Heier L."/>
            <person name="Spannagl M."/>
            <person name="Pfeifer M."/>
            <person name="Jakobsen K.S."/>
            <person name="Wulff B.B."/>
            <person name="Steuernagel B."/>
            <person name="Mayer K.F."/>
            <person name="Olsen O.A."/>
        </authorList>
    </citation>
    <scope>NUCLEOTIDE SEQUENCE [LARGE SCALE GENOMIC DNA]</scope>
    <source>
        <strain evidence="3">cv. AL8/78</strain>
    </source>
</reference>
<reference evidence="2" key="4">
    <citation type="submission" date="2019-03" db="UniProtKB">
        <authorList>
            <consortium name="EnsemblPlants"/>
        </authorList>
    </citation>
    <scope>IDENTIFICATION</scope>
</reference>
<reference evidence="2" key="5">
    <citation type="journal article" date="2021" name="G3 (Bethesda)">
        <title>Aegilops tauschii genome assembly Aet v5.0 features greater sequence contiguity and improved annotation.</title>
        <authorList>
            <person name="Wang L."/>
            <person name="Zhu T."/>
            <person name="Rodriguez J.C."/>
            <person name="Deal K.R."/>
            <person name="Dubcovsky J."/>
            <person name="McGuire P.E."/>
            <person name="Lux T."/>
            <person name="Spannagl M."/>
            <person name="Mayer K.F.X."/>
            <person name="Baldrich P."/>
            <person name="Meyers B.C."/>
            <person name="Huo N."/>
            <person name="Gu Y.Q."/>
            <person name="Zhou H."/>
            <person name="Devos K.M."/>
            <person name="Bennetzen J.L."/>
            <person name="Unver T."/>
            <person name="Budak H."/>
            <person name="Gulick P.J."/>
            <person name="Galiba G."/>
            <person name="Kalapos B."/>
            <person name="Nelson D.R."/>
            <person name="Li P."/>
            <person name="You F.M."/>
            <person name="Luo M.C."/>
            <person name="Dvorak J."/>
        </authorList>
    </citation>
    <scope>NUCLEOTIDE SEQUENCE [LARGE SCALE GENOMIC DNA]</scope>
    <source>
        <strain evidence="2">cv. AL8/78</strain>
    </source>
</reference>
<evidence type="ECO:0000313" key="3">
    <source>
        <dbReference type="Proteomes" id="UP000015105"/>
    </source>
</evidence>
<organism evidence="2 3">
    <name type="scientific">Aegilops tauschii subsp. strangulata</name>
    <name type="common">Goatgrass</name>
    <dbReference type="NCBI Taxonomy" id="200361"/>
    <lineage>
        <taxon>Eukaryota</taxon>
        <taxon>Viridiplantae</taxon>
        <taxon>Streptophyta</taxon>
        <taxon>Embryophyta</taxon>
        <taxon>Tracheophyta</taxon>
        <taxon>Spermatophyta</taxon>
        <taxon>Magnoliopsida</taxon>
        <taxon>Liliopsida</taxon>
        <taxon>Poales</taxon>
        <taxon>Poaceae</taxon>
        <taxon>BOP clade</taxon>
        <taxon>Pooideae</taxon>
        <taxon>Triticodae</taxon>
        <taxon>Triticeae</taxon>
        <taxon>Triticinae</taxon>
        <taxon>Aegilops</taxon>
    </lineage>
</organism>
<sequence length="148" mass="16454">DRGGSGAVDVHGVRQGAVAGEVRRLRHGGEERGAQDRRPGDRAVPRAQPARGDLHQGEADHERVPRQPGRDGGDGGQGRVAAHRRRRVRGRRRRDLHRGPAQGAHQVQGVPGGPRGARGHAHRPPRHRRRRRRPVSTNFLLRHELEFI</sequence>
<feature type="compositionally biased region" description="Basic and acidic residues" evidence="1">
    <location>
        <begin position="21"/>
        <end position="44"/>
    </location>
</feature>
<dbReference type="Proteomes" id="UP000015105">
    <property type="component" value="Chromosome 2D"/>
</dbReference>
<dbReference type="Gramene" id="AET2Gv20298800.1">
    <property type="protein sequence ID" value="AET2Gv20298800.1"/>
    <property type="gene ID" value="AET2Gv20298800"/>
</dbReference>
<dbReference type="EnsemblPlants" id="AET2Gv20298800.1">
    <property type="protein sequence ID" value="AET2Gv20298800.1"/>
    <property type="gene ID" value="AET2Gv20298800"/>
</dbReference>
<reference evidence="2" key="3">
    <citation type="journal article" date="2017" name="Nature">
        <title>Genome sequence of the progenitor of the wheat D genome Aegilops tauschii.</title>
        <authorList>
            <person name="Luo M.C."/>
            <person name="Gu Y.Q."/>
            <person name="Puiu D."/>
            <person name="Wang H."/>
            <person name="Twardziok S.O."/>
            <person name="Deal K.R."/>
            <person name="Huo N."/>
            <person name="Zhu T."/>
            <person name="Wang L."/>
            <person name="Wang Y."/>
            <person name="McGuire P.E."/>
            <person name="Liu S."/>
            <person name="Long H."/>
            <person name="Ramasamy R.K."/>
            <person name="Rodriguez J.C."/>
            <person name="Van S.L."/>
            <person name="Yuan L."/>
            <person name="Wang Z."/>
            <person name="Xia Z."/>
            <person name="Xiao L."/>
            <person name="Anderson O.D."/>
            <person name="Ouyang S."/>
            <person name="Liang Y."/>
            <person name="Zimin A.V."/>
            <person name="Pertea G."/>
            <person name="Qi P."/>
            <person name="Bennetzen J.L."/>
            <person name="Dai X."/>
            <person name="Dawson M.W."/>
            <person name="Muller H.G."/>
            <person name="Kugler K."/>
            <person name="Rivarola-Duarte L."/>
            <person name="Spannagl M."/>
            <person name="Mayer K.F.X."/>
            <person name="Lu F.H."/>
            <person name="Bevan M.W."/>
            <person name="Leroy P."/>
            <person name="Li P."/>
            <person name="You F.M."/>
            <person name="Sun Q."/>
            <person name="Liu Z."/>
            <person name="Lyons E."/>
            <person name="Wicker T."/>
            <person name="Salzberg S.L."/>
            <person name="Devos K.M."/>
            <person name="Dvorak J."/>
        </authorList>
    </citation>
    <scope>NUCLEOTIDE SEQUENCE [LARGE SCALE GENOMIC DNA]</scope>
    <source>
        <strain evidence="2">cv. AL8/78</strain>
    </source>
</reference>
<feature type="compositionally biased region" description="Basic residues" evidence="1">
    <location>
        <begin position="117"/>
        <end position="134"/>
    </location>
</feature>
<protein>
    <submittedName>
        <fullName evidence="2">Uncharacterized protein</fullName>
    </submittedName>
</protein>
<reference evidence="3" key="2">
    <citation type="journal article" date="2017" name="Nat. Plants">
        <title>The Aegilops tauschii genome reveals multiple impacts of transposons.</title>
        <authorList>
            <person name="Zhao G."/>
            <person name="Zou C."/>
            <person name="Li K."/>
            <person name="Wang K."/>
            <person name="Li T."/>
            <person name="Gao L."/>
            <person name="Zhang X."/>
            <person name="Wang H."/>
            <person name="Yang Z."/>
            <person name="Liu X."/>
            <person name="Jiang W."/>
            <person name="Mao L."/>
            <person name="Kong X."/>
            <person name="Jiao Y."/>
            <person name="Jia J."/>
        </authorList>
    </citation>
    <scope>NUCLEOTIDE SEQUENCE [LARGE SCALE GENOMIC DNA]</scope>
    <source>
        <strain evidence="3">cv. AL8/78</strain>
    </source>
</reference>
<keyword evidence="3" id="KW-1185">Reference proteome</keyword>
<feature type="compositionally biased region" description="Basic residues" evidence="1">
    <location>
        <begin position="81"/>
        <end position="96"/>
    </location>
</feature>
<evidence type="ECO:0000256" key="1">
    <source>
        <dbReference type="SAM" id="MobiDB-lite"/>
    </source>
</evidence>
<accession>A0A453AXU3</accession>
<dbReference type="AlphaFoldDB" id="A0A453AXU3"/>
<feature type="region of interest" description="Disordered" evidence="1">
    <location>
        <begin position="1"/>
        <end position="136"/>
    </location>
</feature>
<proteinExistence type="predicted"/>
<name>A0A453AXU3_AEGTS</name>
<evidence type="ECO:0000313" key="2">
    <source>
        <dbReference type="EnsemblPlants" id="AET2Gv20298800.1"/>
    </source>
</evidence>
<feature type="compositionally biased region" description="Basic and acidic residues" evidence="1">
    <location>
        <begin position="52"/>
        <end position="73"/>
    </location>
</feature>